<gene>
    <name evidence="1" type="ORF">BMW22_11995</name>
</gene>
<organism evidence="1 2">
    <name type="scientific">Rhizobium leguminosarum</name>
    <dbReference type="NCBI Taxonomy" id="384"/>
    <lineage>
        <taxon>Bacteria</taxon>
        <taxon>Pseudomonadati</taxon>
        <taxon>Pseudomonadota</taxon>
        <taxon>Alphaproteobacteria</taxon>
        <taxon>Hyphomicrobiales</taxon>
        <taxon>Rhizobiaceae</taxon>
        <taxon>Rhizobium/Agrobacterium group</taxon>
        <taxon>Rhizobium</taxon>
    </lineage>
</organism>
<name>A0A1L3Z9J6_RHILE</name>
<reference evidence="1 2" key="1">
    <citation type="submission" date="2016-11" db="EMBL/GenBank/DDBJ databases">
        <title>Rhizobium leguminosarum bv. viciae strain Vaf12 isolated from Vavilovia formosa root nodules from Russia, Dagestan.</title>
        <authorList>
            <person name="Kimeklis A."/>
        </authorList>
    </citation>
    <scope>NUCLEOTIDE SEQUENCE [LARGE SCALE GENOMIC DNA]</scope>
    <source>
        <strain evidence="1 2">Vaf-108</strain>
    </source>
</reference>
<proteinExistence type="predicted"/>
<protein>
    <submittedName>
        <fullName evidence="1">Uncharacterized protein</fullName>
    </submittedName>
</protein>
<evidence type="ECO:0000313" key="2">
    <source>
        <dbReference type="Proteomes" id="UP000183050"/>
    </source>
</evidence>
<accession>A0A1L3Z9J6</accession>
<dbReference type="AlphaFoldDB" id="A0A1L3Z9J6"/>
<evidence type="ECO:0000313" key="1">
    <source>
        <dbReference type="EMBL" id="API52252.1"/>
    </source>
</evidence>
<dbReference type="Proteomes" id="UP000183050">
    <property type="component" value="Chromosome"/>
</dbReference>
<dbReference type="EMBL" id="CP018228">
    <property type="protein sequence ID" value="API52252.1"/>
    <property type="molecule type" value="Genomic_DNA"/>
</dbReference>
<sequence length="66" mass="7663">MGDLFFCKRPDDFMLNRSFKRAVYSLSTRMREGLCALAAARRRRLMAFAMLDRNGLIGHRIVVSPR</sequence>